<comment type="caution">
    <text evidence="2">The sequence shown here is derived from an EMBL/GenBank/DDBJ whole genome shotgun (WGS) entry which is preliminary data.</text>
</comment>
<keyword evidence="1" id="KW-0812">Transmembrane</keyword>
<keyword evidence="1" id="KW-0472">Membrane</keyword>
<protein>
    <submittedName>
        <fullName evidence="2">Uncharacterized protein</fullName>
    </submittedName>
</protein>
<dbReference type="Pfam" id="PF24020">
    <property type="entry name" value="DUF7333"/>
    <property type="match status" value="1"/>
</dbReference>
<dbReference type="AlphaFoldDB" id="A0A4S3TLL6"/>
<reference evidence="2 3" key="1">
    <citation type="submission" date="2018-10" db="EMBL/GenBank/DDBJ databases">
        <title>Natronolimnobius sp. XQ-INN 246 isolated from Inner Mongolia Autonomous Region of China.</title>
        <authorList>
            <person name="Xue Q."/>
        </authorList>
    </citation>
    <scope>NUCLEOTIDE SEQUENCE [LARGE SCALE GENOMIC DNA]</scope>
    <source>
        <strain evidence="2 3">XQ-INN 246</strain>
    </source>
</reference>
<name>A0A4S3TLL6_9EURY</name>
<evidence type="ECO:0000313" key="3">
    <source>
        <dbReference type="Proteomes" id="UP000318864"/>
    </source>
</evidence>
<feature type="transmembrane region" description="Helical" evidence="1">
    <location>
        <begin position="33"/>
        <end position="54"/>
    </location>
</feature>
<keyword evidence="3" id="KW-1185">Reference proteome</keyword>
<sequence length="63" mass="6563">MDFDLTVTAALFVLINAAGIGGMVASGMMATDTVLMMVAPSMIVFGLVMLGIGLKYGEYRATN</sequence>
<proteinExistence type="predicted"/>
<dbReference type="OrthoDB" id="214577at2157"/>
<evidence type="ECO:0000256" key="1">
    <source>
        <dbReference type="SAM" id="Phobius"/>
    </source>
</evidence>
<organism evidence="2 3">
    <name type="scientific">Salinadaptatus halalkaliphilus</name>
    <dbReference type="NCBI Taxonomy" id="2419781"/>
    <lineage>
        <taxon>Archaea</taxon>
        <taxon>Methanobacteriati</taxon>
        <taxon>Methanobacteriota</taxon>
        <taxon>Stenosarchaea group</taxon>
        <taxon>Halobacteria</taxon>
        <taxon>Halobacteriales</taxon>
        <taxon>Natrialbaceae</taxon>
        <taxon>Salinadaptatus</taxon>
    </lineage>
</organism>
<keyword evidence="1" id="KW-1133">Transmembrane helix</keyword>
<accession>A0A4S3TLL6</accession>
<gene>
    <name evidence="2" type="ORF">D8Y22_10155</name>
</gene>
<dbReference type="InterPro" id="IPR055757">
    <property type="entry name" value="DUF7333"/>
</dbReference>
<dbReference type="Proteomes" id="UP000318864">
    <property type="component" value="Unassembled WGS sequence"/>
</dbReference>
<dbReference type="RefSeq" id="WP_141464587.1">
    <property type="nucleotide sequence ID" value="NZ_RBZW01000022.1"/>
</dbReference>
<evidence type="ECO:0000313" key="2">
    <source>
        <dbReference type="EMBL" id="THE64966.1"/>
    </source>
</evidence>
<dbReference type="EMBL" id="RBZW01000022">
    <property type="protein sequence ID" value="THE64966.1"/>
    <property type="molecule type" value="Genomic_DNA"/>
</dbReference>